<dbReference type="STRING" id="1121937.GCA_000423125_02560"/>
<evidence type="ECO:0000313" key="4">
    <source>
        <dbReference type="EMBL" id="HAN29155.1"/>
    </source>
</evidence>
<dbReference type="CDD" id="cd03801">
    <property type="entry name" value="GT4_PimA-like"/>
    <property type="match status" value="1"/>
</dbReference>
<sequence>MKALCITDCADRPETELFIRLAQRMEQFAVMSNPAGRYHSLLLDAGLEVIPLKISGRFDRAATALIRETVYQGDYDIVQAFNSRAVTCMLRAARRHRARLLAYRGVTTGVGYGKPEAWTTFLNPRLDGIMCVAHAIRDALLDVRFLWLRLPPEKLKAIHKGHELAWYNVEPAVLADLGIPQGAKTLCCISRNSAKKGALTLLEAFDALPSALHSHLLLIGSVDSNAAVRERAARCQHPERIHFTGYRNDVTRILSAADLLVSASESGEGLPRVVIEAMAVGTPVVATDAGGTRELVADGETGLLVPQRNAPALATAMRNALEDSAAAAQRADNARRRIEREFNAEQTAVNTYAWYQERLAAAP</sequence>
<gene>
    <name evidence="4" type="ORF">DCP75_15835</name>
</gene>
<dbReference type="SUPFAM" id="SSF53756">
    <property type="entry name" value="UDP-Glycosyltransferase/glycogen phosphorylase"/>
    <property type="match status" value="1"/>
</dbReference>
<keyword evidence="2 4" id="KW-0808">Transferase</keyword>
<dbReference type="PANTHER" id="PTHR12526">
    <property type="entry name" value="GLYCOSYLTRANSFERASE"/>
    <property type="match status" value="1"/>
</dbReference>
<accession>A0A3C1KR63</accession>
<dbReference type="Proteomes" id="UP000259273">
    <property type="component" value="Unassembled WGS sequence"/>
</dbReference>
<proteinExistence type="predicted"/>
<keyword evidence="1" id="KW-0328">Glycosyltransferase</keyword>
<feature type="domain" description="Glycosyl transferase family 1" evidence="3">
    <location>
        <begin position="176"/>
        <end position="337"/>
    </location>
</feature>
<dbReference type="InterPro" id="IPR001296">
    <property type="entry name" value="Glyco_trans_1"/>
</dbReference>
<evidence type="ECO:0000313" key="5">
    <source>
        <dbReference type="Proteomes" id="UP000259273"/>
    </source>
</evidence>
<protein>
    <submittedName>
        <fullName evidence="4">Glycosyltransferase family 1 protein</fullName>
    </submittedName>
</protein>
<reference evidence="4 5" key="1">
    <citation type="journal article" date="2018" name="Nat. Biotechnol.">
        <title>A standardized bacterial taxonomy based on genome phylogeny substantially revises the tree of life.</title>
        <authorList>
            <person name="Parks D.H."/>
            <person name="Chuvochina M."/>
            <person name="Waite D.W."/>
            <person name="Rinke C."/>
            <person name="Skarshewski A."/>
            <person name="Chaumeil P.A."/>
            <person name="Hugenholtz P."/>
        </authorList>
    </citation>
    <scope>NUCLEOTIDE SEQUENCE [LARGE SCALE GENOMIC DNA]</scope>
    <source>
        <strain evidence="4">UBA9158</strain>
    </source>
</reference>
<dbReference type="Gene3D" id="3.40.50.2000">
    <property type="entry name" value="Glycogen Phosphorylase B"/>
    <property type="match status" value="2"/>
</dbReference>
<organism evidence="4 5">
    <name type="scientific">Haliea salexigens</name>
    <dbReference type="NCBI Taxonomy" id="287487"/>
    <lineage>
        <taxon>Bacteria</taxon>
        <taxon>Pseudomonadati</taxon>
        <taxon>Pseudomonadota</taxon>
        <taxon>Gammaproteobacteria</taxon>
        <taxon>Cellvibrionales</taxon>
        <taxon>Halieaceae</taxon>
        <taxon>Haliea</taxon>
    </lineage>
</organism>
<evidence type="ECO:0000256" key="2">
    <source>
        <dbReference type="ARBA" id="ARBA00022679"/>
    </source>
</evidence>
<dbReference type="GO" id="GO:0016757">
    <property type="term" value="F:glycosyltransferase activity"/>
    <property type="evidence" value="ECO:0007669"/>
    <property type="project" value="UniProtKB-KW"/>
</dbReference>
<evidence type="ECO:0000259" key="3">
    <source>
        <dbReference type="Pfam" id="PF00534"/>
    </source>
</evidence>
<evidence type="ECO:0000256" key="1">
    <source>
        <dbReference type="ARBA" id="ARBA00022676"/>
    </source>
</evidence>
<dbReference type="GO" id="GO:1901135">
    <property type="term" value="P:carbohydrate derivative metabolic process"/>
    <property type="evidence" value="ECO:0007669"/>
    <property type="project" value="UniProtKB-ARBA"/>
</dbReference>
<dbReference type="PANTHER" id="PTHR12526:SF510">
    <property type="entry name" value="D-INOSITOL 3-PHOSPHATE GLYCOSYLTRANSFERASE"/>
    <property type="match status" value="1"/>
</dbReference>
<dbReference type="EMBL" id="DMND01000211">
    <property type="protein sequence ID" value="HAN29155.1"/>
    <property type="molecule type" value="Genomic_DNA"/>
</dbReference>
<comment type="caution">
    <text evidence="4">The sequence shown here is derived from an EMBL/GenBank/DDBJ whole genome shotgun (WGS) entry which is preliminary data.</text>
</comment>
<dbReference type="AlphaFoldDB" id="A0A3C1KR63"/>
<name>A0A3C1KR63_9GAMM</name>
<dbReference type="Pfam" id="PF00534">
    <property type="entry name" value="Glycos_transf_1"/>
    <property type="match status" value="1"/>
</dbReference>